<feature type="transmembrane region" description="Helical" evidence="2">
    <location>
        <begin position="175"/>
        <end position="196"/>
    </location>
</feature>
<feature type="transmembrane region" description="Helical" evidence="2">
    <location>
        <begin position="1253"/>
        <end position="1274"/>
    </location>
</feature>
<keyword evidence="4" id="KW-1185">Reference proteome</keyword>
<dbReference type="RefSeq" id="WP_089009284.1">
    <property type="nucleotide sequence ID" value="NZ_LT607411.1"/>
</dbReference>
<keyword evidence="2" id="KW-1133">Transmembrane helix</keyword>
<organism evidence="3 4">
    <name type="scientific">Micromonospora viridifaciens</name>
    <dbReference type="NCBI Taxonomy" id="1881"/>
    <lineage>
        <taxon>Bacteria</taxon>
        <taxon>Bacillati</taxon>
        <taxon>Actinomycetota</taxon>
        <taxon>Actinomycetes</taxon>
        <taxon>Micromonosporales</taxon>
        <taxon>Micromonosporaceae</taxon>
        <taxon>Micromonospora</taxon>
    </lineage>
</organism>
<feature type="transmembrane region" description="Helical" evidence="2">
    <location>
        <begin position="484"/>
        <end position="504"/>
    </location>
</feature>
<feature type="transmembrane region" description="Helical" evidence="2">
    <location>
        <begin position="1389"/>
        <end position="1409"/>
    </location>
</feature>
<feature type="transmembrane region" description="Helical" evidence="2">
    <location>
        <begin position="1363"/>
        <end position="1383"/>
    </location>
</feature>
<feature type="transmembrane region" description="Helical" evidence="2">
    <location>
        <begin position="606"/>
        <end position="625"/>
    </location>
</feature>
<feature type="compositionally biased region" description="Basic residues" evidence="1">
    <location>
        <begin position="83"/>
        <end position="95"/>
    </location>
</feature>
<feature type="transmembrane region" description="Helical" evidence="2">
    <location>
        <begin position="372"/>
        <end position="393"/>
    </location>
</feature>
<feature type="transmembrane region" description="Helical" evidence="2">
    <location>
        <begin position="208"/>
        <end position="226"/>
    </location>
</feature>
<dbReference type="NCBIfam" id="NF047321">
    <property type="entry name" value="SCO7613_CTERM"/>
    <property type="match status" value="1"/>
</dbReference>
<feature type="transmembrane region" description="Helical" evidence="2">
    <location>
        <begin position="1495"/>
        <end position="1514"/>
    </location>
</feature>
<feature type="region of interest" description="Disordered" evidence="1">
    <location>
        <begin position="75"/>
        <end position="145"/>
    </location>
</feature>
<feature type="transmembrane region" description="Helical" evidence="2">
    <location>
        <begin position="1174"/>
        <end position="1197"/>
    </location>
</feature>
<feature type="transmembrane region" description="Helical" evidence="2">
    <location>
        <begin position="1086"/>
        <end position="1107"/>
    </location>
</feature>
<feature type="transmembrane region" description="Helical" evidence="2">
    <location>
        <begin position="583"/>
        <end position="599"/>
    </location>
</feature>
<feature type="transmembrane region" description="Helical" evidence="2">
    <location>
        <begin position="893"/>
        <end position="911"/>
    </location>
</feature>
<feature type="transmembrane region" description="Helical" evidence="2">
    <location>
        <begin position="1058"/>
        <end position="1079"/>
    </location>
</feature>
<evidence type="ECO:0000313" key="4">
    <source>
        <dbReference type="Proteomes" id="UP000198242"/>
    </source>
</evidence>
<feature type="transmembrane region" description="Helical" evidence="2">
    <location>
        <begin position="149"/>
        <end position="169"/>
    </location>
</feature>
<feature type="transmembrane region" description="Helical" evidence="2">
    <location>
        <begin position="1311"/>
        <end position="1331"/>
    </location>
</feature>
<proteinExistence type="predicted"/>
<keyword evidence="2" id="KW-0812">Transmembrane</keyword>
<feature type="transmembrane region" description="Helical" evidence="2">
    <location>
        <begin position="1421"/>
        <end position="1439"/>
    </location>
</feature>
<feature type="transmembrane region" description="Helical" evidence="2">
    <location>
        <begin position="813"/>
        <end position="831"/>
    </location>
</feature>
<accession>A0A1C4ZT50</accession>
<feature type="transmembrane region" description="Helical" evidence="2">
    <location>
        <begin position="1280"/>
        <end position="1299"/>
    </location>
</feature>
<feature type="transmembrane region" description="Helical" evidence="2">
    <location>
        <begin position="1526"/>
        <end position="1545"/>
    </location>
</feature>
<name>A0A1C4ZT50_MICVI</name>
<feature type="transmembrane region" description="Helical" evidence="2">
    <location>
        <begin position="238"/>
        <end position="256"/>
    </location>
</feature>
<feature type="transmembrane region" description="Helical" evidence="2">
    <location>
        <begin position="1445"/>
        <end position="1461"/>
    </location>
</feature>
<feature type="compositionally biased region" description="Pro residues" evidence="1">
    <location>
        <begin position="106"/>
        <end position="120"/>
    </location>
</feature>
<feature type="transmembrane region" description="Helical" evidence="2">
    <location>
        <begin position="1473"/>
        <end position="1489"/>
    </location>
</feature>
<feature type="transmembrane region" description="Helical" evidence="2">
    <location>
        <begin position="991"/>
        <end position="1016"/>
    </location>
</feature>
<dbReference type="InterPro" id="IPR058062">
    <property type="entry name" value="SCO7613_C"/>
</dbReference>
<feature type="transmembrane region" description="Helical" evidence="2">
    <location>
        <begin position="732"/>
        <end position="751"/>
    </location>
</feature>
<feature type="compositionally biased region" description="Basic and acidic residues" evidence="1">
    <location>
        <begin position="131"/>
        <end position="143"/>
    </location>
</feature>
<feature type="transmembrane region" description="Helical" evidence="2">
    <location>
        <begin position="524"/>
        <end position="551"/>
    </location>
</feature>
<dbReference type="Proteomes" id="UP000198242">
    <property type="component" value="Chromosome I"/>
</dbReference>
<protein>
    <submittedName>
        <fullName evidence="3">Uncharacterized protein</fullName>
    </submittedName>
</protein>
<feature type="transmembrane region" description="Helical" evidence="2">
    <location>
        <begin position="1028"/>
        <end position="1052"/>
    </location>
</feature>
<evidence type="ECO:0000256" key="2">
    <source>
        <dbReference type="SAM" id="Phobius"/>
    </source>
</evidence>
<gene>
    <name evidence="3" type="ORF">GA0074695_6071</name>
</gene>
<feature type="transmembrane region" description="Helical" evidence="2">
    <location>
        <begin position="1337"/>
        <end position="1356"/>
    </location>
</feature>
<feature type="transmembrane region" description="Helical" evidence="2">
    <location>
        <begin position="285"/>
        <end position="307"/>
    </location>
</feature>
<feature type="transmembrane region" description="Helical" evidence="2">
    <location>
        <begin position="1113"/>
        <end position="1132"/>
    </location>
</feature>
<feature type="transmembrane region" description="Helical" evidence="2">
    <location>
        <begin position="631"/>
        <end position="648"/>
    </location>
</feature>
<dbReference type="EMBL" id="LT607411">
    <property type="protein sequence ID" value="SCF36079.1"/>
    <property type="molecule type" value="Genomic_DNA"/>
</dbReference>
<feature type="transmembrane region" description="Helical" evidence="2">
    <location>
        <begin position="843"/>
        <end position="862"/>
    </location>
</feature>
<feature type="region of interest" description="Disordered" evidence="1">
    <location>
        <begin position="314"/>
        <end position="362"/>
    </location>
</feature>
<dbReference type="OrthoDB" id="3416299at2"/>
<feature type="transmembrane region" description="Helical" evidence="2">
    <location>
        <begin position="1575"/>
        <end position="1592"/>
    </location>
</feature>
<feature type="transmembrane region" description="Helical" evidence="2">
    <location>
        <begin position="757"/>
        <end position="776"/>
    </location>
</feature>
<feature type="transmembrane region" description="Helical" evidence="2">
    <location>
        <begin position="399"/>
        <end position="421"/>
    </location>
</feature>
<feature type="transmembrane region" description="Helical" evidence="2">
    <location>
        <begin position="942"/>
        <end position="960"/>
    </location>
</feature>
<feature type="transmembrane region" description="Helical" evidence="2">
    <location>
        <begin position="702"/>
        <end position="720"/>
    </location>
</feature>
<sequence length="1633" mass="165137">MQDFRCASCGREIAPAVVCPHCGADQPQWAEHLAEIERSIAEMKARDAQIAQEQRQIAAKLQAALFQRDILAHAGEKQQRQATRPRRVLRRRPTRRPPTAATGAPPRVPRQGTPPPAPDDLPPRARPQWLDVDRPEHPPEASSREVQNIPLGLGALLLGVAAVVFAAVATSSMDALARLGVLLVATVLMLLAPPVLARRGLTSTAETIAAVGLLLVPLAGYALWAVDRIGGGASGSTFAGSIFLATTVVSIGYAYWTGLRAPRFAAVLAAQPVLPLLAYERITGPAGWALVLTAVAVVDLALVRSAVVVERPIRRDLPTPPPAPPTPPRQRTADDRPETDPEESAEVLGADPAEGSPATPARPVPWLPELTWTLHGMAVAVALAYAVTALLRATAVPSAAGAGAALLLAALVGLAGTLSLGRPPLPDVGAGLVTLALIGALGRVASVAFPGRSLLLIAAVIALTGFAVRAVPEAARRGPQLASAVALTVSGLVVAGGALRAGLAPVRASLPAWSADLDRWPAELAAAVGPTGWQLAASALLLTIAAVVALPPEIRRDFAVVGAALTALAVPASLGLGWAAACWPMLLTAVGIGVLGLTAGTERSAVVHAVTATGLGLLGAGASLARPALTAAALTTLCLAGALVSLAPRVRIAAAAADTVCGWAAGGASFALPGAVAAFVAATVPTDPTPTPASLREVTVPILAASFLGVCVTLGYAALVQVAQRHLSAPHAIGTVLGAVAVAAAAFGAPGATAADAWVGGLLLLAAALLALAPRIDAGRRSDVSLDGSDLALAATTAALIATLVRISAVLTPGGQLVVAAGLVLLVAVAARAMPEEWRRGPVLGLAVGGALVGLIAGWSALRGGVGVLATPGPIWAGDLSGWPAAPTGGSAWQAPVALALLAVAAGILLPPPWRYDVAGAAAGLATIGAPAAFNLPWWSPVLVGATVATVLGMAAAATVDPRAALSRATVAGAVALHAAGAGLVRPWTTALALGSIVLIGVVVAALARTLAPTLVEDVRTEGMPPHLVQIGGAAVGAALLALPGAVAALAAEFGRSPQVVLTAALAASSIGLAAVAAVRRQVPQYLPYASVAVVGGATVSAVVAVITRLPSGVYAAAAALLGVLAELVRAATTPPIGSARPVRRWSVLLGGALRRLPDDGTELRWRVSPAAGALAAAVLPTALALISLAPPLLVALGEPFRVLPRIWQGPPPELLTPPAEAVDPTHVLTALLLTVTAALAATGFSGGRRSRAVPVVLPGAAVTLLITPVALGHGWPQSALAGLAVFTLAMLGLALTPPPPLMEPARSLRVARVLVFAIGLAAGGAGLAGSLATRELTLFTLGGAVGVGAVAALFGTTQRARILGWLFAALMAELFVLTLGLVAGLAAVWSAFGVLAVGAALQVFAATLPRLRRPEAYREAATVEWSGYAAALIALALAYDSPRHIAALLAAWGAVLGVAAGRPGRRPVERRILFWSVVFCEISAWWILMRVADVALPEAYTLPFAALALLVGLLELRHRPDLSSWVAYGPALVAAFLPTLAIVLATDTSMLRRVLLLLGAVAVLIFGSMSRQQAPVIVGATVTAIAAVHALISLGPWLVLIPVGLVLLVLGASNERRRRAQERLQTALRGMR</sequence>
<evidence type="ECO:0000256" key="1">
    <source>
        <dbReference type="SAM" id="MobiDB-lite"/>
    </source>
</evidence>
<feature type="transmembrane region" description="Helical" evidence="2">
    <location>
        <begin position="1228"/>
        <end position="1246"/>
    </location>
</feature>
<feature type="transmembrane region" description="Helical" evidence="2">
    <location>
        <begin position="1598"/>
        <end position="1614"/>
    </location>
</feature>
<feature type="transmembrane region" description="Helical" evidence="2">
    <location>
        <begin position="428"/>
        <end position="448"/>
    </location>
</feature>
<reference evidence="4" key="1">
    <citation type="submission" date="2016-06" db="EMBL/GenBank/DDBJ databases">
        <authorList>
            <person name="Varghese N."/>
            <person name="Submissions Spin"/>
        </authorList>
    </citation>
    <scope>NUCLEOTIDE SEQUENCE [LARGE SCALE GENOMIC DNA]</scope>
    <source>
        <strain evidence="4">DSM 43909</strain>
    </source>
</reference>
<feature type="transmembrane region" description="Helical" evidence="2">
    <location>
        <begin position="660"/>
        <end position="682"/>
    </location>
</feature>
<feature type="transmembrane region" description="Helical" evidence="2">
    <location>
        <begin position="788"/>
        <end position="807"/>
    </location>
</feature>
<feature type="transmembrane region" description="Helical" evidence="2">
    <location>
        <begin position="1551"/>
        <end position="1568"/>
    </location>
</feature>
<feature type="compositionally biased region" description="Pro residues" evidence="1">
    <location>
        <begin position="318"/>
        <end position="328"/>
    </location>
</feature>
<keyword evidence="2" id="KW-0472">Membrane</keyword>
<evidence type="ECO:0000313" key="3">
    <source>
        <dbReference type="EMBL" id="SCF36079.1"/>
    </source>
</evidence>
<feature type="transmembrane region" description="Helical" evidence="2">
    <location>
        <begin position="454"/>
        <end position="472"/>
    </location>
</feature>